<evidence type="ECO:0000256" key="5">
    <source>
        <dbReference type="ARBA" id="ARBA00023136"/>
    </source>
</evidence>
<accession>A0A248LFY4</accession>
<feature type="transmembrane region" description="Helical" evidence="7">
    <location>
        <begin position="412"/>
        <end position="432"/>
    </location>
</feature>
<dbReference type="GO" id="GO:0008137">
    <property type="term" value="F:NADH dehydrogenase (ubiquinone) activity"/>
    <property type="evidence" value="ECO:0007669"/>
    <property type="project" value="InterPro"/>
</dbReference>
<feature type="transmembrane region" description="Helical" evidence="7">
    <location>
        <begin position="276"/>
        <end position="295"/>
    </location>
</feature>
<dbReference type="GO" id="GO:0012505">
    <property type="term" value="C:endomembrane system"/>
    <property type="evidence" value="ECO:0007669"/>
    <property type="project" value="UniProtKB-SubCell"/>
</dbReference>
<dbReference type="PANTHER" id="PTHR43507:SF1">
    <property type="entry name" value="NADH-UBIQUINONE OXIDOREDUCTASE CHAIN 4"/>
    <property type="match status" value="1"/>
</dbReference>
<evidence type="ECO:0000313" key="9">
    <source>
        <dbReference type="EMBL" id="ASJ23359.1"/>
    </source>
</evidence>
<dbReference type="AlphaFoldDB" id="A0A248LFY4"/>
<protein>
    <submittedName>
        <fullName evidence="9">NuoM</fullName>
    </submittedName>
</protein>
<dbReference type="GO" id="GO:0003954">
    <property type="term" value="F:NADH dehydrogenase activity"/>
    <property type="evidence" value="ECO:0007669"/>
    <property type="project" value="TreeGrafter"/>
</dbReference>
<feature type="transmembrane region" description="Helical" evidence="7">
    <location>
        <begin position="377"/>
        <end position="400"/>
    </location>
</feature>
<feature type="transmembrane region" description="Helical" evidence="7">
    <location>
        <begin position="167"/>
        <end position="187"/>
    </location>
</feature>
<feature type="transmembrane region" description="Helical" evidence="7">
    <location>
        <begin position="6"/>
        <end position="24"/>
    </location>
</feature>
<comment type="subcellular location">
    <subcellularLocation>
        <location evidence="1">Endomembrane system</location>
        <topology evidence="1">Multi-pass membrane protein</topology>
    </subcellularLocation>
    <subcellularLocation>
        <location evidence="6">Membrane</location>
        <topology evidence="6">Multi-pass membrane protein</topology>
    </subcellularLocation>
</comment>
<dbReference type="RefSeq" id="WP_088860050.1">
    <property type="nucleotide sequence ID" value="NZ_CP022115.1"/>
</dbReference>
<evidence type="ECO:0000256" key="7">
    <source>
        <dbReference type="SAM" id="Phobius"/>
    </source>
</evidence>
<dbReference type="InterPro" id="IPR001750">
    <property type="entry name" value="ND/Mrp_TM"/>
</dbReference>
<evidence type="ECO:0000256" key="2">
    <source>
        <dbReference type="ARBA" id="ARBA00009025"/>
    </source>
</evidence>
<evidence type="ECO:0000256" key="4">
    <source>
        <dbReference type="ARBA" id="ARBA00022989"/>
    </source>
</evidence>
<evidence type="ECO:0000256" key="3">
    <source>
        <dbReference type="ARBA" id="ARBA00022692"/>
    </source>
</evidence>
<name>A0A248LFY4_9NEIS</name>
<dbReference type="OrthoDB" id="9768329at2"/>
<sequence>MSENLLSLVIWVPIAAGLLTLATGGEKNAGLARMIALAGSLAGFLVSLPLYFNFQPLHGGMQFVELAPWIASLNINYALGVDGISVWFIILNSFTTLLVVLAGWQVIQTRVAQYFAAFLIMSGLINGAFAALDAVLFYVFFEAMLIPMYLVIGVWGGPRRVYASIKFFLYTLLGSLLMLVSFIYLYFQVGGSFEIARFQAVPLGLTAQILLFVAFFMSFAVKVPMFPVHTWLPDAHVEAPTGGSMVLAAITLKLGAYGFLRFLLPIVPDAARELSSLMIVLSLVAVVYIGLVALVQTDMKKLVAYSSIAHMGFVTLGFFMFTDAGELNQWAVEGALVQMISHGFVSAAMFMCIGVLYDRMHSRNIADYGGVVNKMPVYAAFALFFAMANAGLPATSGFVGEFMVIMGAVQVNFWYAFFAATTLIFGAAYTLWMYKRVVFGETGNAHVDELQDVNGREFLILGILAVAVLGMGLYPQMFVDIMHTSVNDLLSHVAQSKLL</sequence>
<keyword evidence="5 7" id="KW-0472">Membrane</keyword>
<organism evidence="9 10">
    <name type="scientific">Laribacter hongkongensis</name>
    <dbReference type="NCBI Taxonomy" id="168471"/>
    <lineage>
        <taxon>Bacteria</taxon>
        <taxon>Pseudomonadati</taxon>
        <taxon>Pseudomonadota</taxon>
        <taxon>Betaproteobacteria</taxon>
        <taxon>Neisseriales</taxon>
        <taxon>Aquaspirillaceae</taxon>
        <taxon>Laribacter</taxon>
    </lineage>
</organism>
<feature type="transmembrane region" description="Helical" evidence="7">
    <location>
        <begin position="199"/>
        <end position="221"/>
    </location>
</feature>
<dbReference type="GO" id="GO:0048039">
    <property type="term" value="F:ubiquinone binding"/>
    <property type="evidence" value="ECO:0007669"/>
    <property type="project" value="TreeGrafter"/>
</dbReference>
<gene>
    <name evidence="9" type="primary">nuoM</name>
    <name evidence="9" type="ORF">LHGZ1_0528</name>
</gene>
<comment type="similarity">
    <text evidence="2">Belongs to the complex I subunit 4 family.</text>
</comment>
<feature type="transmembrane region" description="Helical" evidence="7">
    <location>
        <begin position="31"/>
        <end position="52"/>
    </location>
</feature>
<dbReference type="InterPro" id="IPR010227">
    <property type="entry name" value="NADH_Q_OxRdtase_chainM/4"/>
</dbReference>
<evidence type="ECO:0000313" key="10">
    <source>
        <dbReference type="Proteomes" id="UP000197424"/>
    </source>
</evidence>
<feature type="transmembrane region" description="Helical" evidence="7">
    <location>
        <begin position="302"/>
        <end position="322"/>
    </location>
</feature>
<feature type="transmembrane region" description="Helical" evidence="7">
    <location>
        <begin position="84"/>
        <end position="104"/>
    </location>
</feature>
<feature type="transmembrane region" description="Helical" evidence="7">
    <location>
        <begin position="334"/>
        <end position="357"/>
    </location>
</feature>
<dbReference type="GO" id="GO:0042773">
    <property type="term" value="P:ATP synthesis coupled electron transport"/>
    <property type="evidence" value="ECO:0007669"/>
    <property type="project" value="InterPro"/>
</dbReference>
<dbReference type="GO" id="GO:0015990">
    <property type="term" value="P:electron transport coupled proton transport"/>
    <property type="evidence" value="ECO:0007669"/>
    <property type="project" value="TreeGrafter"/>
</dbReference>
<feature type="transmembrane region" description="Helical" evidence="7">
    <location>
        <begin position="458"/>
        <end position="477"/>
    </location>
</feature>
<dbReference type="PANTHER" id="PTHR43507">
    <property type="entry name" value="NADH-UBIQUINONE OXIDOREDUCTASE CHAIN 4"/>
    <property type="match status" value="1"/>
</dbReference>
<dbReference type="EMBL" id="CP022115">
    <property type="protein sequence ID" value="ASJ23359.1"/>
    <property type="molecule type" value="Genomic_DNA"/>
</dbReference>
<dbReference type="InterPro" id="IPR003918">
    <property type="entry name" value="NADH_UbQ_OxRdtase"/>
</dbReference>
<dbReference type="GO" id="GO:0016020">
    <property type="term" value="C:membrane"/>
    <property type="evidence" value="ECO:0007669"/>
    <property type="project" value="UniProtKB-SubCell"/>
</dbReference>
<dbReference type="Pfam" id="PF00361">
    <property type="entry name" value="Proton_antipo_M"/>
    <property type="match status" value="1"/>
</dbReference>
<dbReference type="NCBIfam" id="TIGR01972">
    <property type="entry name" value="NDH_I_M"/>
    <property type="match status" value="1"/>
</dbReference>
<evidence type="ECO:0000256" key="1">
    <source>
        <dbReference type="ARBA" id="ARBA00004127"/>
    </source>
</evidence>
<dbReference type="Proteomes" id="UP000197424">
    <property type="component" value="Chromosome"/>
</dbReference>
<dbReference type="NCBIfam" id="NF004501">
    <property type="entry name" value="PRK05846.1-5"/>
    <property type="match status" value="1"/>
</dbReference>
<evidence type="ECO:0000256" key="6">
    <source>
        <dbReference type="RuleBase" id="RU000320"/>
    </source>
</evidence>
<reference evidence="10" key="1">
    <citation type="submission" date="2017-06" db="EMBL/GenBank/DDBJ databases">
        <title>Whole genome sequence of Laribacter hongkongensis LHGZ1.</title>
        <authorList>
            <person name="Chen D."/>
            <person name="Wu H."/>
            <person name="Chen J."/>
        </authorList>
    </citation>
    <scope>NUCLEOTIDE SEQUENCE [LARGE SCALE GENOMIC DNA]</scope>
    <source>
        <strain evidence="10">LHGZ1</strain>
    </source>
</reference>
<feature type="transmembrane region" description="Helical" evidence="7">
    <location>
        <begin position="111"/>
        <end position="129"/>
    </location>
</feature>
<dbReference type="PRINTS" id="PR01437">
    <property type="entry name" value="NUOXDRDTASE4"/>
</dbReference>
<feature type="transmembrane region" description="Helical" evidence="7">
    <location>
        <begin position="135"/>
        <end position="155"/>
    </location>
</feature>
<feature type="domain" description="NADH:quinone oxidoreductase/Mrp antiporter transmembrane" evidence="8">
    <location>
        <begin position="132"/>
        <end position="422"/>
    </location>
</feature>
<evidence type="ECO:0000259" key="8">
    <source>
        <dbReference type="Pfam" id="PF00361"/>
    </source>
</evidence>
<dbReference type="NCBIfam" id="NF004499">
    <property type="entry name" value="PRK05846.1-3"/>
    <property type="match status" value="1"/>
</dbReference>
<keyword evidence="4 7" id="KW-1133">Transmembrane helix</keyword>
<proteinExistence type="inferred from homology"/>
<feature type="transmembrane region" description="Helical" evidence="7">
    <location>
        <begin position="242"/>
        <end position="264"/>
    </location>
</feature>
<keyword evidence="3 6" id="KW-0812">Transmembrane</keyword>